<dbReference type="EMBL" id="UYSL01000578">
    <property type="protein sequence ID" value="VDL64070.1"/>
    <property type="molecule type" value="Genomic_DNA"/>
</dbReference>
<keyword evidence="3" id="KW-1185">Reference proteome</keyword>
<sequence>MQQVRTITPLQEEKLFVSCDNEPTKSPSKEELGFSSRTKVKRESFSPELPSWTDDTKSALINEVMNFPQLWDVNGPNYKYRQVELWTRVVQNVNSTSIRKSAMEKSSGHIHPEA</sequence>
<reference evidence="2 3" key="2">
    <citation type="submission" date="2018-11" db="EMBL/GenBank/DDBJ databases">
        <authorList>
            <consortium name="Pathogen Informatics"/>
        </authorList>
    </citation>
    <scope>NUCLEOTIDE SEQUENCE [LARGE SCALE GENOMIC DNA]</scope>
</reference>
<reference evidence="4" key="1">
    <citation type="submission" date="2017-02" db="UniProtKB">
        <authorList>
            <consortium name="WormBaseParasite"/>
        </authorList>
    </citation>
    <scope>IDENTIFICATION</scope>
</reference>
<dbReference type="Proteomes" id="UP000271162">
    <property type="component" value="Unassembled WGS sequence"/>
</dbReference>
<protein>
    <submittedName>
        <fullName evidence="4">MADF domain-containing protein</fullName>
    </submittedName>
</protein>
<evidence type="ECO:0000313" key="2">
    <source>
        <dbReference type="EMBL" id="VDL64070.1"/>
    </source>
</evidence>
<proteinExistence type="predicted"/>
<evidence type="ECO:0000313" key="4">
    <source>
        <dbReference type="WBParaSite" id="NBR_0000093601-mRNA-1"/>
    </source>
</evidence>
<evidence type="ECO:0000256" key="1">
    <source>
        <dbReference type="SAM" id="MobiDB-lite"/>
    </source>
</evidence>
<gene>
    <name evidence="2" type="ORF">NBR_LOCUS937</name>
</gene>
<accession>A0A0N4XEI4</accession>
<feature type="region of interest" description="Disordered" evidence="1">
    <location>
        <begin position="20"/>
        <end position="40"/>
    </location>
</feature>
<evidence type="ECO:0000313" key="3">
    <source>
        <dbReference type="Proteomes" id="UP000271162"/>
    </source>
</evidence>
<dbReference type="WBParaSite" id="NBR_0000093601-mRNA-1">
    <property type="protein sequence ID" value="NBR_0000093601-mRNA-1"/>
    <property type="gene ID" value="NBR_0000093601"/>
</dbReference>
<name>A0A0N4XEI4_NIPBR</name>
<organism evidence="4">
    <name type="scientific">Nippostrongylus brasiliensis</name>
    <name type="common">Rat hookworm</name>
    <dbReference type="NCBI Taxonomy" id="27835"/>
    <lineage>
        <taxon>Eukaryota</taxon>
        <taxon>Metazoa</taxon>
        <taxon>Ecdysozoa</taxon>
        <taxon>Nematoda</taxon>
        <taxon>Chromadorea</taxon>
        <taxon>Rhabditida</taxon>
        <taxon>Rhabditina</taxon>
        <taxon>Rhabditomorpha</taxon>
        <taxon>Strongyloidea</taxon>
        <taxon>Heligmosomidae</taxon>
        <taxon>Nippostrongylus</taxon>
    </lineage>
</organism>
<dbReference type="AlphaFoldDB" id="A0A0N4XEI4"/>